<dbReference type="InterPro" id="IPR004155">
    <property type="entry name" value="PBS_lyase_HEAT"/>
</dbReference>
<accession>A0A6B0VQV2</accession>
<dbReference type="PANTHER" id="PTHR12697:SF5">
    <property type="entry name" value="DEOXYHYPUSINE HYDROXYLASE"/>
    <property type="match status" value="1"/>
</dbReference>
<feature type="region of interest" description="Disordered" evidence="1">
    <location>
        <begin position="1"/>
        <end position="27"/>
    </location>
</feature>
<feature type="compositionally biased region" description="Acidic residues" evidence="1">
    <location>
        <begin position="73"/>
        <end position="104"/>
    </location>
</feature>
<dbReference type="InterPro" id="IPR016024">
    <property type="entry name" value="ARM-type_fold"/>
</dbReference>
<dbReference type="AlphaFoldDB" id="A0A6B0VQV2"/>
<organism evidence="2 3">
    <name type="scientific">Natronorubrum halalkaliphilum</name>
    <dbReference type="NCBI Taxonomy" id="2691917"/>
    <lineage>
        <taxon>Archaea</taxon>
        <taxon>Methanobacteriati</taxon>
        <taxon>Methanobacteriota</taxon>
        <taxon>Stenosarchaea group</taxon>
        <taxon>Halobacteria</taxon>
        <taxon>Halobacteriales</taxon>
        <taxon>Natrialbaceae</taxon>
        <taxon>Natronorubrum</taxon>
    </lineage>
</organism>
<feature type="region of interest" description="Disordered" evidence="1">
    <location>
        <begin position="43"/>
        <end position="132"/>
    </location>
</feature>
<dbReference type="OrthoDB" id="293146at2157"/>
<dbReference type="SMART" id="SM00567">
    <property type="entry name" value="EZ_HEAT"/>
    <property type="match status" value="3"/>
</dbReference>
<protein>
    <submittedName>
        <fullName evidence="2">HEAT repeat domain-containing protein</fullName>
    </submittedName>
</protein>
<dbReference type="SUPFAM" id="SSF48371">
    <property type="entry name" value="ARM repeat"/>
    <property type="match status" value="1"/>
</dbReference>
<evidence type="ECO:0000313" key="3">
    <source>
        <dbReference type="Proteomes" id="UP000434101"/>
    </source>
</evidence>
<proteinExistence type="predicted"/>
<feature type="compositionally biased region" description="Acidic residues" evidence="1">
    <location>
        <begin position="111"/>
        <end position="122"/>
    </location>
</feature>
<keyword evidence="3" id="KW-1185">Reference proteome</keyword>
<dbReference type="PANTHER" id="PTHR12697">
    <property type="entry name" value="PBS LYASE HEAT-LIKE PROTEIN"/>
    <property type="match status" value="1"/>
</dbReference>
<dbReference type="RefSeq" id="WP_160066521.1">
    <property type="nucleotide sequence ID" value="NZ_WUYX01000060.1"/>
</dbReference>
<evidence type="ECO:0000313" key="2">
    <source>
        <dbReference type="EMBL" id="MXV63705.1"/>
    </source>
</evidence>
<evidence type="ECO:0000256" key="1">
    <source>
        <dbReference type="SAM" id="MobiDB-lite"/>
    </source>
</evidence>
<reference evidence="2 3" key="1">
    <citation type="submission" date="2020-01" db="EMBL/GenBank/DDBJ databases">
        <title>Natronorubrum sp. JWXQ-INN 674 isolated from Inner Mongolia Autonomous Region of China.</title>
        <authorList>
            <person name="Xue Q."/>
        </authorList>
    </citation>
    <scope>NUCLEOTIDE SEQUENCE [LARGE SCALE GENOMIC DNA]</scope>
    <source>
        <strain evidence="2 3">JWXQ-INN-674</strain>
    </source>
</reference>
<gene>
    <name evidence="2" type="ORF">GS429_16890</name>
</gene>
<sequence>MSDDEAAADGADDPTDEEAEPEPDPIDLEAIREALEAFEDDVDTLESDLEAAETEDDLDVVEADIESFREELETIEIPDPPETEDDDEDEDEDEEDEITPEEELQDRYDDIESDVSDLESDLEDQRGPYGEDVIDEIDGASGTITGTRWTEEGKAELIEVVEGFLDDLNGLLGSSVALVDEGDDVPDQLDATLDEAADAVDAAELGADDDAETIAGLLEATDDLETGIDDATEWTDLEIREQLRREGYYDVLDHVKDFPPEWHALKVHEKRGNVDMILLALETFDSDFMEEHCMEALERMGPEEATDAMLQKANRRDQPAMRILGKIGIEDDEVVETLLDYVDSNPNLQKPAFRALGEIGAEAAVQPIANQLVEDNPDVRSWAARALGLIGDTRAIEPLADVLEDDDEDRVRASAAWALNQIGTAEALEIVAEYGDDRAYLVQAEAEKVSLEPAT</sequence>
<dbReference type="GO" id="GO:0016491">
    <property type="term" value="F:oxidoreductase activity"/>
    <property type="evidence" value="ECO:0007669"/>
    <property type="project" value="TreeGrafter"/>
</dbReference>
<dbReference type="Proteomes" id="UP000434101">
    <property type="component" value="Unassembled WGS sequence"/>
</dbReference>
<feature type="compositionally biased region" description="Acidic residues" evidence="1">
    <location>
        <begin position="43"/>
        <end position="65"/>
    </location>
</feature>
<name>A0A6B0VQV2_9EURY</name>
<comment type="caution">
    <text evidence="2">The sequence shown here is derived from an EMBL/GenBank/DDBJ whole genome shotgun (WGS) entry which is preliminary data.</text>
</comment>
<dbReference type="Pfam" id="PF13646">
    <property type="entry name" value="HEAT_2"/>
    <property type="match status" value="1"/>
</dbReference>
<dbReference type="Gene3D" id="1.25.10.10">
    <property type="entry name" value="Leucine-rich Repeat Variant"/>
    <property type="match status" value="1"/>
</dbReference>
<dbReference type="EMBL" id="WUYX01000060">
    <property type="protein sequence ID" value="MXV63705.1"/>
    <property type="molecule type" value="Genomic_DNA"/>
</dbReference>
<dbReference type="InterPro" id="IPR011989">
    <property type="entry name" value="ARM-like"/>
</dbReference>